<dbReference type="EMBL" id="AQHY01000022">
    <property type="protein sequence ID" value="EOA55066.1"/>
    <property type="molecule type" value="Genomic_DNA"/>
</dbReference>
<keyword evidence="1" id="KW-0732">Signal</keyword>
<dbReference type="AlphaFoldDB" id="U6RH45"/>
<dbReference type="Proteomes" id="UP000017831">
    <property type="component" value="Unassembled WGS sequence"/>
</dbReference>
<accession>U6RH45</accession>
<gene>
    <name evidence="2" type="ORF">HMPREF1534_01882</name>
</gene>
<dbReference type="STRING" id="1121098.HMPREF1534_01882"/>
<feature type="chain" id="PRO_5004679390" description="6-bladed beta-propeller" evidence="1">
    <location>
        <begin position="20"/>
        <end position="384"/>
    </location>
</feature>
<dbReference type="HOGENOM" id="CLU_036375_1_0_10"/>
<evidence type="ECO:0008006" key="4">
    <source>
        <dbReference type="Google" id="ProtNLM"/>
    </source>
</evidence>
<sequence>MSKKKLYCVILLVCLLCCACGKKEGYNALSYQVTENDTLFICDAEQWGNSRQIKLSNWVTDFKCIQLENSDTALVKGWRVYITDNYIGVLDEQAFKLFNHQGKFLCNIGRTGQGPGEYKVLYGATLNEKFDKICLAPFYGKSLLEYNFRGEFLQSIDVSVIVKGQVRYQPDGSLLLTHLQFANSPTFQYLHVDTTGIKTYINDDSKLISSIDEEGNFIGFNNEIWAGNNTSEFTYHIFETDTLYRFNPQTHKTYPRFALNNFHGRYIDLTETPSSFLIYFYPSGMEEVNGWKPETNTVLIDKEETRAYFAEVVNDFMGNLPVNKLGIPQDGWYCELFEPLQLVELIEEKLSDENCTDKERKALEELRSSFDEEGNNILFFGRIQ</sequence>
<dbReference type="eggNOG" id="ENOG502ZBW8">
    <property type="taxonomic scope" value="Bacteria"/>
</dbReference>
<proteinExistence type="predicted"/>
<name>U6RH45_9BACT</name>
<protein>
    <recommendedName>
        <fullName evidence="4">6-bladed beta-propeller</fullName>
    </recommendedName>
</protein>
<evidence type="ECO:0000313" key="3">
    <source>
        <dbReference type="Proteomes" id="UP000017831"/>
    </source>
</evidence>
<keyword evidence="3" id="KW-1185">Reference proteome</keyword>
<dbReference type="RefSeq" id="WP_005940076.1">
    <property type="nucleotide sequence ID" value="NZ_KB890353.1"/>
</dbReference>
<dbReference type="GeneID" id="60062155"/>
<evidence type="ECO:0000313" key="2">
    <source>
        <dbReference type="EMBL" id="EOA55066.1"/>
    </source>
</evidence>
<dbReference type="OrthoDB" id="1037972at2"/>
<feature type="signal peptide" evidence="1">
    <location>
        <begin position="1"/>
        <end position="19"/>
    </location>
</feature>
<comment type="caution">
    <text evidence="2">The sequence shown here is derived from an EMBL/GenBank/DDBJ whole genome shotgun (WGS) entry which is preliminary data.</text>
</comment>
<evidence type="ECO:0000256" key="1">
    <source>
        <dbReference type="SAM" id="SignalP"/>
    </source>
</evidence>
<reference evidence="2 3" key="1">
    <citation type="submission" date="2013-04" db="EMBL/GenBank/DDBJ databases">
        <title>The Genome Sequence of Bacteroides massiliensis DSM 17679.</title>
        <authorList>
            <consortium name="The Broad Institute Genomics Platform"/>
            <person name="Earl A."/>
            <person name="Ward D."/>
            <person name="Feldgarden M."/>
            <person name="Gevers D."/>
            <person name="Martens E."/>
            <person name="Fenner L."/>
            <person name="Roux V."/>
            <person name="Mallet M.N."/>
            <person name="Raoult D."/>
            <person name="Walker B."/>
            <person name="Young S."/>
            <person name="Zeng Q."/>
            <person name="Gargeya S."/>
            <person name="Fitzgerald M."/>
            <person name="Haas B."/>
            <person name="Abouelleil A."/>
            <person name="Allen A.W."/>
            <person name="Alvarado L."/>
            <person name="Arachchi H.M."/>
            <person name="Berlin A.M."/>
            <person name="Chapman S.B."/>
            <person name="Gainer-Dewar J."/>
            <person name="Goldberg J."/>
            <person name="Griggs A."/>
            <person name="Gujja S."/>
            <person name="Hansen M."/>
            <person name="Howarth C."/>
            <person name="Imamovic A."/>
            <person name="Ireland A."/>
            <person name="Larimer J."/>
            <person name="McCowan C."/>
            <person name="Murphy C."/>
            <person name="Pearson M."/>
            <person name="Poon T.W."/>
            <person name="Priest M."/>
            <person name="Roberts A."/>
            <person name="Saif S."/>
            <person name="Shea T."/>
            <person name="Sisk P."/>
            <person name="Sykes S."/>
            <person name="Wortman J."/>
            <person name="Nusbaum C."/>
            <person name="Birren B."/>
        </authorList>
    </citation>
    <scope>NUCLEOTIDE SEQUENCE [LARGE SCALE GENOMIC DNA]</scope>
    <source>
        <strain evidence="3">B84634 / Timone 84634 / DSM 17679 / JCM 13223</strain>
    </source>
</reference>
<dbReference type="PATRIC" id="fig|1121098.3.peg.1909"/>
<dbReference type="Pfam" id="PF17170">
    <property type="entry name" value="DUF5128"/>
    <property type="match status" value="1"/>
</dbReference>
<organism evidence="2 3">
    <name type="scientific">Phocaeicola massiliensis B84634 = Timone 84634 = DSM 17679 = JCM 13223</name>
    <dbReference type="NCBI Taxonomy" id="1121098"/>
    <lineage>
        <taxon>Bacteria</taxon>
        <taxon>Pseudomonadati</taxon>
        <taxon>Bacteroidota</taxon>
        <taxon>Bacteroidia</taxon>
        <taxon>Bacteroidales</taxon>
        <taxon>Bacteroidaceae</taxon>
        <taxon>Phocaeicola</taxon>
    </lineage>
</organism>